<dbReference type="NCBIfam" id="NF006886">
    <property type="entry name" value="PRK09376.1"/>
    <property type="match status" value="1"/>
</dbReference>
<dbReference type="InterPro" id="IPR041703">
    <property type="entry name" value="Rho_factor_ATP-bd"/>
</dbReference>
<dbReference type="InterPro" id="IPR004665">
    <property type="entry name" value="Term_rho"/>
</dbReference>
<dbReference type="Gene3D" id="3.40.50.300">
    <property type="entry name" value="P-loop containing nucleotide triphosphate hydrolases"/>
    <property type="match status" value="1"/>
</dbReference>
<evidence type="ECO:0000256" key="6">
    <source>
        <dbReference type="ARBA" id="ARBA00022884"/>
    </source>
</evidence>
<protein>
    <recommendedName>
        <fullName evidence="9">Rho RNA-BD domain-containing protein</fullName>
    </recommendedName>
</protein>
<keyword evidence="2" id="KW-0547">Nucleotide-binding</keyword>
<dbReference type="GO" id="GO:0006353">
    <property type="term" value="P:DNA-templated transcription termination"/>
    <property type="evidence" value="ECO:0007669"/>
    <property type="project" value="UniProtKB-KW"/>
</dbReference>
<dbReference type="InterPro" id="IPR011113">
    <property type="entry name" value="Rho_RNA-bd"/>
</dbReference>
<evidence type="ECO:0000259" key="9">
    <source>
        <dbReference type="PROSITE" id="PS51856"/>
    </source>
</evidence>
<keyword evidence="8" id="KW-0804">Transcription</keyword>
<dbReference type="InterPro" id="IPR000194">
    <property type="entry name" value="ATPase_F1/V1/A1_a/bsu_nucl-bd"/>
</dbReference>
<dbReference type="Pfam" id="PF07497">
    <property type="entry name" value="Rho_RNA_bind"/>
    <property type="match status" value="1"/>
</dbReference>
<dbReference type="NCBIfam" id="TIGR00767">
    <property type="entry name" value="rho"/>
    <property type="match status" value="1"/>
</dbReference>
<evidence type="ECO:0000256" key="3">
    <source>
        <dbReference type="ARBA" id="ARBA00022801"/>
    </source>
</evidence>
<dbReference type="SMART" id="SM00357">
    <property type="entry name" value="CSP"/>
    <property type="match status" value="1"/>
</dbReference>
<name>A0A382A620_9ZZZZ</name>
<dbReference type="AlphaFoldDB" id="A0A382A620"/>
<keyword evidence="5" id="KW-0067">ATP-binding</keyword>
<keyword evidence="6" id="KW-0694">RNA-binding</keyword>
<dbReference type="GO" id="GO:0004386">
    <property type="term" value="F:helicase activity"/>
    <property type="evidence" value="ECO:0007669"/>
    <property type="project" value="UniProtKB-KW"/>
</dbReference>
<dbReference type="GO" id="GO:0016787">
    <property type="term" value="F:hydrolase activity"/>
    <property type="evidence" value="ECO:0007669"/>
    <property type="project" value="UniProtKB-KW"/>
</dbReference>
<dbReference type="InterPro" id="IPR003593">
    <property type="entry name" value="AAA+_ATPase"/>
</dbReference>
<dbReference type="SUPFAM" id="SSF52540">
    <property type="entry name" value="P-loop containing nucleoside triphosphate hydrolases"/>
    <property type="match status" value="1"/>
</dbReference>
<sequence>MRLAELQVKSDQELLDFAIESGVVDEGANPRRMDILRKMFKVYSDKEEGLDASGILSILTEGYGFLRQNSDQRGAGDVYVSQSQIRRFSLRNGDYVLGNVRPPKDGERYFGLVKVEKVNDTDPDSSRQRPKFESLTPIFPEEMIILETDAKQLSTRLMDIMSPVGRGQRGLIVSPPKAGKTTILKEIANGITENAPDIHIMVALIGERPEEVTDMKRSIKGEVYSSTFDEPVEDHCRVAELVLERSKRLVEAGEDVVILLDSITRLTRAYNLSVPSSGRTLSGGMDPLALYPPKKFFGAARNTEESGSLTILAACLVDTGSRLDDVVYEEFKGTGNMEVHLDRKMAERRTFPALDIYKSGTRREELLLDEDTLKQVWLLRRMIGMIDSDSSNSSEAIEKLLERMRKTKNNVEFLSALGK</sequence>
<dbReference type="CDD" id="cd01128">
    <property type="entry name" value="rho_factor_C"/>
    <property type="match status" value="1"/>
</dbReference>
<keyword evidence="1" id="KW-0806">Transcription termination</keyword>
<evidence type="ECO:0000256" key="2">
    <source>
        <dbReference type="ARBA" id="ARBA00022741"/>
    </source>
</evidence>
<dbReference type="PROSITE" id="PS51856">
    <property type="entry name" value="RHO_RNA_BD"/>
    <property type="match status" value="1"/>
</dbReference>
<dbReference type="Pfam" id="PF00006">
    <property type="entry name" value="ATP-synt_ab"/>
    <property type="match status" value="1"/>
</dbReference>
<dbReference type="Gene3D" id="2.40.50.140">
    <property type="entry name" value="Nucleic acid-binding proteins"/>
    <property type="match status" value="1"/>
</dbReference>
<proteinExistence type="inferred from homology"/>
<organism evidence="10">
    <name type="scientific">marine metagenome</name>
    <dbReference type="NCBI Taxonomy" id="408172"/>
    <lineage>
        <taxon>unclassified sequences</taxon>
        <taxon>metagenomes</taxon>
        <taxon>ecological metagenomes</taxon>
    </lineage>
</organism>
<dbReference type="GO" id="GO:0003723">
    <property type="term" value="F:RNA binding"/>
    <property type="evidence" value="ECO:0007669"/>
    <property type="project" value="UniProtKB-KW"/>
</dbReference>
<dbReference type="GO" id="GO:0005524">
    <property type="term" value="F:ATP binding"/>
    <property type="evidence" value="ECO:0007669"/>
    <property type="project" value="UniProtKB-KW"/>
</dbReference>
<evidence type="ECO:0000256" key="1">
    <source>
        <dbReference type="ARBA" id="ARBA00022472"/>
    </source>
</evidence>
<keyword evidence="4" id="KW-0347">Helicase</keyword>
<evidence type="ECO:0000256" key="7">
    <source>
        <dbReference type="ARBA" id="ARBA00023015"/>
    </source>
</evidence>
<evidence type="ECO:0000313" key="10">
    <source>
        <dbReference type="EMBL" id="SVA96988.1"/>
    </source>
</evidence>
<dbReference type="InterPro" id="IPR011129">
    <property type="entry name" value="CSD"/>
</dbReference>
<evidence type="ECO:0000256" key="4">
    <source>
        <dbReference type="ARBA" id="ARBA00022806"/>
    </source>
</evidence>
<keyword evidence="3" id="KW-0378">Hydrolase</keyword>
<dbReference type="PANTHER" id="PTHR46425:SF1">
    <property type="entry name" value="TRANSCRIPTION TERMINATION FACTOR RHO"/>
    <property type="match status" value="1"/>
</dbReference>
<dbReference type="HAMAP" id="MF_01884">
    <property type="entry name" value="Rho"/>
    <property type="match status" value="1"/>
</dbReference>
<keyword evidence="7" id="KW-0805">Transcription regulation</keyword>
<gene>
    <name evidence="10" type="ORF">METZ01_LOCUS149842</name>
</gene>
<dbReference type="InterPro" id="IPR012340">
    <property type="entry name" value="NA-bd_OB-fold"/>
</dbReference>
<dbReference type="GO" id="GO:0008186">
    <property type="term" value="F:ATP-dependent activity, acting on RNA"/>
    <property type="evidence" value="ECO:0007669"/>
    <property type="project" value="InterPro"/>
</dbReference>
<evidence type="ECO:0000256" key="8">
    <source>
        <dbReference type="ARBA" id="ARBA00023163"/>
    </source>
</evidence>
<dbReference type="SMART" id="SM00382">
    <property type="entry name" value="AAA"/>
    <property type="match status" value="1"/>
</dbReference>
<reference evidence="10" key="1">
    <citation type="submission" date="2018-05" db="EMBL/GenBank/DDBJ databases">
        <authorList>
            <person name="Lanie J.A."/>
            <person name="Ng W.-L."/>
            <person name="Kazmierczak K.M."/>
            <person name="Andrzejewski T.M."/>
            <person name="Davidsen T.M."/>
            <person name="Wayne K.J."/>
            <person name="Tettelin H."/>
            <person name="Glass J.I."/>
            <person name="Rusch D."/>
            <person name="Podicherti R."/>
            <person name="Tsui H.-C.T."/>
            <person name="Winkler M.E."/>
        </authorList>
    </citation>
    <scope>NUCLEOTIDE SEQUENCE</scope>
</reference>
<evidence type="ECO:0000256" key="5">
    <source>
        <dbReference type="ARBA" id="ARBA00022840"/>
    </source>
</evidence>
<dbReference type="SUPFAM" id="SSF50249">
    <property type="entry name" value="Nucleic acid-binding proteins"/>
    <property type="match status" value="1"/>
</dbReference>
<accession>A0A382A620</accession>
<dbReference type="EMBL" id="UINC01024062">
    <property type="protein sequence ID" value="SVA96988.1"/>
    <property type="molecule type" value="Genomic_DNA"/>
</dbReference>
<dbReference type="CDD" id="cd04459">
    <property type="entry name" value="Rho_CSD"/>
    <property type="match status" value="1"/>
</dbReference>
<feature type="domain" description="Rho RNA-BD" evidence="9">
    <location>
        <begin position="49"/>
        <end position="122"/>
    </location>
</feature>
<dbReference type="InterPro" id="IPR027417">
    <property type="entry name" value="P-loop_NTPase"/>
</dbReference>
<dbReference type="PANTHER" id="PTHR46425">
    <property type="entry name" value="TRANSCRIPTION TERMINATION FACTOR RHO"/>
    <property type="match status" value="1"/>
</dbReference>